<keyword evidence="2" id="KW-0479">Metal-binding</keyword>
<comment type="cofactor">
    <cofactor evidence="1">
        <name>Zn(2+)</name>
        <dbReference type="ChEBI" id="CHEBI:29105"/>
    </cofactor>
</comment>
<name>A0ABV4BGR9_9GAMM</name>
<comment type="caution">
    <text evidence="6">The sequence shown here is derived from an EMBL/GenBank/DDBJ whole genome shotgun (WGS) entry which is preliminary data.</text>
</comment>
<sequence length="355" mass="39007">MSDTPVELTILEALPEGLLDCPPTDLHRVLPGPTLIHLPGEREPPLFVSVLMHGNEPVGWDAVRLSLRDGLERHGRFGLPRALSLFIGNVAAAAHGQRRLPGQPDYNRVWPGSELPATPEHALMASVVEAMRARGLFASIDLHNNTGANPHYACVNVIDNRFLHLATLFSRTVVYFLRPRGVQSQAMAALGPAVTLECGKAGEAYGVAQAREFINACLHLSELPEYPVPAQDIDLFHTVAQMRVPADIRFGFPPAQPTLILSPELERLNFRELPAGTAFARVRAEAGAAVPALLDVRDERGRDVANRFFVLEDGELRLKVSAMPSMLTADLTVIRQDCLGYLMERYDQCLPRRGD</sequence>
<organism evidence="6 7">
    <name type="scientific">Thioalkalicoccus limnaeus</name>
    <dbReference type="NCBI Taxonomy" id="120681"/>
    <lineage>
        <taxon>Bacteria</taxon>
        <taxon>Pseudomonadati</taxon>
        <taxon>Pseudomonadota</taxon>
        <taxon>Gammaproteobacteria</taxon>
        <taxon>Chromatiales</taxon>
        <taxon>Chromatiaceae</taxon>
        <taxon>Thioalkalicoccus</taxon>
    </lineage>
</organism>
<gene>
    <name evidence="6" type="ORF">ABC977_15095</name>
</gene>
<evidence type="ECO:0000256" key="1">
    <source>
        <dbReference type="ARBA" id="ARBA00001947"/>
    </source>
</evidence>
<dbReference type="EMBL" id="JBDKXB010000027">
    <property type="protein sequence ID" value="MEY6433730.1"/>
    <property type="molecule type" value="Genomic_DNA"/>
</dbReference>
<evidence type="ECO:0000256" key="2">
    <source>
        <dbReference type="ARBA" id="ARBA00022723"/>
    </source>
</evidence>
<proteinExistence type="predicted"/>
<evidence type="ECO:0000256" key="3">
    <source>
        <dbReference type="ARBA" id="ARBA00022801"/>
    </source>
</evidence>
<evidence type="ECO:0000256" key="4">
    <source>
        <dbReference type="ARBA" id="ARBA00022833"/>
    </source>
</evidence>
<evidence type="ECO:0000313" key="7">
    <source>
        <dbReference type="Proteomes" id="UP001564408"/>
    </source>
</evidence>
<protein>
    <submittedName>
        <fullName evidence="6">M14 family metallopeptidase</fullName>
    </submittedName>
</protein>
<evidence type="ECO:0000313" key="6">
    <source>
        <dbReference type="EMBL" id="MEY6433730.1"/>
    </source>
</evidence>
<dbReference type="RefSeq" id="WP_369668117.1">
    <property type="nucleotide sequence ID" value="NZ_JBDKXB010000027.1"/>
</dbReference>
<dbReference type="Gene3D" id="3.40.630.10">
    <property type="entry name" value="Zn peptidases"/>
    <property type="match status" value="1"/>
</dbReference>
<keyword evidence="3" id="KW-0378">Hydrolase</keyword>
<evidence type="ECO:0000259" key="5">
    <source>
        <dbReference type="Pfam" id="PF24827"/>
    </source>
</evidence>
<dbReference type="Proteomes" id="UP001564408">
    <property type="component" value="Unassembled WGS sequence"/>
</dbReference>
<feature type="domain" description="Succinylglutamate desuccinylase/Aspartoacylase catalytic" evidence="5">
    <location>
        <begin position="52"/>
        <end position="205"/>
    </location>
</feature>
<dbReference type="SUPFAM" id="SSF53187">
    <property type="entry name" value="Zn-dependent exopeptidases"/>
    <property type="match status" value="1"/>
</dbReference>
<dbReference type="Pfam" id="PF24827">
    <property type="entry name" value="AstE_AspA_cat"/>
    <property type="match status" value="1"/>
</dbReference>
<dbReference type="InterPro" id="IPR055438">
    <property type="entry name" value="AstE_AspA_cat"/>
</dbReference>
<dbReference type="CDD" id="cd06256">
    <property type="entry name" value="M14_ASTE_ASPA-like"/>
    <property type="match status" value="1"/>
</dbReference>
<keyword evidence="7" id="KW-1185">Reference proteome</keyword>
<keyword evidence="4" id="KW-0862">Zinc</keyword>
<accession>A0ABV4BGR9</accession>
<reference evidence="6 7" key="1">
    <citation type="submission" date="2024-05" db="EMBL/GenBank/DDBJ databases">
        <title>Genome Sequence and Characterization of the New Strain Purple Sulfur Bacterium of Genus Thioalkalicoccus.</title>
        <authorList>
            <person name="Bryantseva I.A."/>
            <person name="Kyndt J.A."/>
            <person name="Imhoff J.F."/>
        </authorList>
    </citation>
    <scope>NUCLEOTIDE SEQUENCE [LARGE SCALE GENOMIC DNA]</scope>
    <source>
        <strain evidence="6 7">Um2</strain>
    </source>
</reference>